<dbReference type="SUPFAM" id="SSF53448">
    <property type="entry name" value="Nucleotide-diphospho-sugar transferases"/>
    <property type="match status" value="1"/>
</dbReference>
<dbReference type="Proteomes" id="UP000050836">
    <property type="component" value="Unassembled WGS sequence"/>
</dbReference>
<protein>
    <recommendedName>
        <fullName evidence="1">Glycosyltransferase 2-like domain-containing protein</fullName>
    </recommendedName>
</protein>
<dbReference type="Gene3D" id="3.90.550.10">
    <property type="entry name" value="Spore Coat Polysaccharide Biosynthesis Protein SpsA, Chain A"/>
    <property type="match status" value="1"/>
</dbReference>
<sequence>MKSAPSLAEVTVVCVTYNSSPLVETMASTLARFPNVVIVDNASGDDTAARVGQKIPHARLITRHTNAGFGAANNQAMAAVQTPFALLLNPDCSIAPADVQCLLDCLARFPQAGLVGPQSWRDNGTPQLCHRDAFFRPETKGRVRVPDRLVSAEWIHGCCLLVRTRAFHQIGGFDEIFFLYYEDDDLCLRMAKAGYQCLLQPAARAFHRGGASSTPSVRTDFIKRFHYARSRQIAIRRYVGAAAARRHLAKLLLVALPATLFYSLLSRPRHAIKWAAWGAAALSAGLTLDLVPGQAKAAASTRF</sequence>
<organism evidence="2 3">
    <name type="scientific">Stenotrophomonas pictorum JCM 9942</name>
    <dbReference type="NCBI Taxonomy" id="1236960"/>
    <lineage>
        <taxon>Bacteria</taxon>
        <taxon>Pseudomonadati</taxon>
        <taxon>Pseudomonadota</taxon>
        <taxon>Gammaproteobacteria</taxon>
        <taxon>Lysobacterales</taxon>
        <taxon>Lysobacteraceae</taxon>
        <taxon>Stenotrophomonas</taxon>
    </lineage>
</organism>
<dbReference type="PANTHER" id="PTHR43179:SF7">
    <property type="entry name" value="RHAMNOSYLTRANSFERASE WBBL"/>
    <property type="match status" value="1"/>
</dbReference>
<accession>A0A0R0A750</accession>
<proteinExistence type="predicted"/>
<evidence type="ECO:0000313" key="2">
    <source>
        <dbReference type="EMBL" id="KRG40928.1"/>
    </source>
</evidence>
<dbReference type="Pfam" id="PF00535">
    <property type="entry name" value="Glycos_transf_2"/>
    <property type="match status" value="1"/>
</dbReference>
<dbReference type="OrthoDB" id="9801954at2"/>
<dbReference type="EMBL" id="LLXS01000030">
    <property type="protein sequence ID" value="KRG40928.1"/>
    <property type="molecule type" value="Genomic_DNA"/>
</dbReference>
<feature type="domain" description="Glycosyltransferase 2-like" evidence="1">
    <location>
        <begin position="11"/>
        <end position="170"/>
    </location>
</feature>
<dbReference type="InterPro" id="IPR001173">
    <property type="entry name" value="Glyco_trans_2-like"/>
</dbReference>
<dbReference type="CDD" id="cd04186">
    <property type="entry name" value="GT_2_like_c"/>
    <property type="match status" value="1"/>
</dbReference>
<name>A0A0R0A750_9GAMM</name>
<gene>
    <name evidence="2" type="ORF">ARC78_12255</name>
</gene>
<dbReference type="AlphaFoldDB" id="A0A0R0A750"/>
<evidence type="ECO:0000259" key="1">
    <source>
        <dbReference type="Pfam" id="PF00535"/>
    </source>
</evidence>
<reference evidence="2 3" key="1">
    <citation type="submission" date="2015-10" db="EMBL/GenBank/DDBJ databases">
        <title>Genome sequencing and analysis of members of genus Stenotrophomonas.</title>
        <authorList>
            <person name="Patil P.P."/>
            <person name="Midha S."/>
            <person name="Patil P.B."/>
        </authorList>
    </citation>
    <scope>NUCLEOTIDE SEQUENCE [LARGE SCALE GENOMIC DNA]</scope>
    <source>
        <strain evidence="2 3">JCM 9942</strain>
    </source>
</reference>
<dbReference type="InterPro" id="IPR029044">
    <property type="entry name" value="Nucleotide-diphossugar_trans"/>
</dbReference>
<keyword evidence="3" id="KW-1185">Reference proteome</keyword>
<dbReference type="PANTHER" id="PTHR43179">
    <property type="entry name" value="RHAMNOSYLTRANSFERASE WBBL"/>
    <property type="match status" value="1"/>
</dbReference>
<dbReference type="RefSeq" id="WP_083468493.1">
    <property type="nucleotide sequence ID" value="NZ_BAZI01000174.1"/>
</dbReference>
<comment type="caution">
    <text evidence="2">The sequence shown here is derived from an EMBL/GenBank/DDBJ whole genome shotgun (WGS) entry which is preliminary data.</text>
</comment>
<evidence type="ECO:0000313" key="3">
    <source>
        <dbReference type="Proteomes" id="UP000050836"/>
    </source>
</evidence>